<dbReference type="InterPro" id="IPR012349">
    <property type="entry name" value="Split_barrel_FMN-bd"/>
</dbReference>
<comment type="caution">
    <text evidence="3">The sequence shown here is derived from an EMBL/GenBank/DDBJ whole genome shotgun (WGS) entry which is preliminary data.</text>
</comment>
<evidence type="ECO:0000259" key="2">
    <source>
        <dbReference type="SMART" id="SM00903"/>
    </source>
</evidence>
<evidence type="ECO:0000313" key="3">
    <source>
        <dbReference type="EMBL" id="MBM7714102.1"/>
    </source>
</evidence>
<dbReference type="InterPro" id="IPR050268">
    <property type="entry name" value="NADH-dep_flavin_reductase"/>
</dbReference>
<dbReference type="Pfam" id="PF01613">
    <property type="entry name" value="Flavin_Reduct"/>
    <property type="match status" value="1"/>
</dbReference>
<organism evidence="3 4">
    <name type="scientific">Siminovitchia thermophila</name>
    <dbReference type="NCBI Taxonomy" id="1245522"/>
    <lineage>
        <taxon>Bacteria</taxon>
        <taxon>Bacillati</taxon>
        <taxon>Bacillota</taxon>
        <taxon>Bacilli</taxon>
        <taxon>Bacillales</taxon>
        <taxon>Bacillaceae</taxon>
        <taxon>Siminovitchia</taxon>
    </lineage>
</organism>
<dbReference type="Proteomes" id="UP000823485">
    <property type="component" value="Unassembled WGS sequence"/>
</dbReference>
<dbReference type="EMBL" id="JAFBFH010000005">
    <property type="protein sequence ID" value="MBM7714102.1"/>
    <property type="molecule type" value="Genomic_DNA"/>
</dbReference>
<accession>A0ABS2R383</accession>
<name>A0ABS2R383_9BACI</name>
<reference evidence="3 4" key="1">
    <citation type="submission" date="2021-01" db="EMBL/GenBank/DDBJ databases">
        <title>Genomic Encyclopedia of Type Strains, Phase IV (KMG-IV): sequencing the most valuable type-strain genomes for metagenomic binning, comparative biology and taxonomic classification.</title>
        <authorList>
            <person name="Goeker M."/>
        </authorList>
    </citation>
    <scope>NUCLEOTIDE SEQUENCE [LARGE SCALE GENOMIC DNA]</scope>
    <source>
        <strain evidence="3 4">DSM 105453</strain>
    </source>
</reference>
<keyword evidence="1" id="KW-0560">Oxidoreductase</keyword>
<evidence type="ECO:0000313" key="4">
    <source>
        <dbReference type="Proteomes" id="UP000823485"/>
    </source>
</evidence>
<dbReference type="SUPFAM" id="SSF50475">
    <property type="entry name" value="FMN-binding split barrel"/>
    <property type="match status" value="1"/>
</dbReference>
<dbReference type="RefSeq" id="WP_077113776.1">
    <property type="nucleotide sequence ID" value="NZ_JAFBFH010000005.1"/>
</dbReference>
<gene>
    <name evidence="3" type="ORF">JOC94_001074</name>
</gene>
<keyword evidence="4" id="KW-1185">Reference proteome</keyword>
<proteinExistence type="predicted"/>
<protein>
    <submittedName>
        <fullName evidence="3">Flavin reductase (DIM6/NTAB) family NADH-FMN oxidoreductase RutF</fullName>
    </submittedName>
</protein>
<dbReference type="InterPro" id="IPR002563">
    <property type="entry name" value="Flavin_Rdtase-like_dom"/>
</dbReference>
<dbReference type="PANTHER" id="PTHR30466">
    <property type="entry name" value="FLAVIN REDUCTASE"/>
    <property type="match status" value="1"/>
</dbReference>
<sequence>MDTREFRNCAGQFATGVTIITSETETGTHGFTANSFTSVSLDPMLILVSVDRKTRALSVLENNRFIVNILKEDQQDIAMHFAGRPQKNQPFEWENGMLGKRIKEALAYIECEPWKSYDGGDHVLFLGEVKSFEYHPGQPLLYYGGQFSKIHSNHILS</sequence>
<evidence type="ECO:0000256" key="1">
    <source>
        <dbReference type="ARBA" id="ARBA00023002"/>
    </source>
</evidence>
<dbReference type="Gene3D" id="2.30.110.10">
    <property type="entry name" value="Electron Transport, Fmn-binding Protein, Chain A"/>
    <property type="match status" value="1"/>
</dbReference>
<dbReference type="SMART" id="SM00903">
    <property type="entry name" value="Flavin_Reduct"/>
    <property type="match status" value="1"/>
</dbReference>
<dbReference type="PANTHER" id="PTHR30466:SF1">
    <property type="entry name" value="FMN REDUCTASE (NADH) RUTF"/>
    <property type="match status" value="1"/>
</dbReference>
<feature type="domain" description="Flavin reductase like" evidence="2">
    <location>
        <begin position="10"/>
        <end position="149"/>
    </location>
</feature>